<dbReference type="Proteomes" id="UP001233535">
    <property type="component" value="Unassembled WGS sequence"/>
</dbReference>
<keyword evidence="2" id="KW-1185">Reference proteome</keyword>
<dbReference type="InterPro" id="IPR010270">
    <property type="entry name" value="Phage_P2_GpM"/>
</dbReference>
<sequence length="232" mass="25251">MTLARNHFQRESAARAAALSGAEASTVQGTVYELALNQLAQAQRQLSAVQSIERKVELKRQLLPAFDAYVEGALEGGRGAQDDVLTTVMMWRIDTGDIAGALPVAAYALQHGLRLPERYKRTLPTALAEEAAETALQRIQAGSAPALDDLYGVDQLTEDRDMPDEVRAKLHKALGLGHEFPVDDEDAAEAITRLKAALKHLNRALVLHDKVGVKKDIERIERELKQASANAG</sequence>
<dbReference type="RefSeq" id="WP_309261541.1">
    <property type="nucleotide sequence ID" value="NZ_JARUHG010000001.1"/>
</dbReference>
<dbReference type="Pfam" id="PF05944">
    <property type="entry name" value="Phage_term_smal"/>
    <property type="match status" value="1"/>
</dbReference>
<organism evidence="1 2">
    <name type="scientific">Lysobacter arvi</name>
    <dbReference type="NCBI Taxonomy" id="3038776"/>
    <lineage>
        <taxon>Bacteria</taxon>
        <taxon>Pseudomonadati</taxon>
        <taxon>Pseudomonadota</taxon>
        <taxon>Gammaproteobacteria</taxon>
        <taxon>Lysobacterales</taxon>
        <taxon>Lysobacteraceae</taxon>
        <taxon>Lysobacter</taxon>
    </lineage>
</organism>
<accession>A0ABU1CB24</accession>
<comment type="caution">
    <text evidence="1">The sequence shown here is derived from an EMBL/GenBank/DDBJ whole genome shotgun (WGS) entry which is preliminary data.</text>
</comment>
<evidence type="ECO:0000313" key="1">
    <source>
        <dbReference type="EMBL" id="MDR0182398.1"/>
    </source>
</evidence>
<evidence type="ECO:0000313" key="2">
    <source>
        <dbReference type="Proteomes" id="UP001233535"/>
    </source>
</evidence>
<name>A0ABU1CB24_9GAMM</name>
<reference evidence="1 2" key="1">
    <citation type="submission" date="2023-04" db="EMBL/GenBank/DDBJ databases">
        <title>Lysobacter sp. strain UC isolated from soil sample.</title>
        <authorList>
            <person name="Choksket S."/>
            <person name="Harshvardhan F."/>
            <person name="Rana R."/>
            <person name="Patil P.B."/>
            <person name="Korpole S."/>
        </authorList>
    </citation>
    <scope>NUCLEOTIDE SEQUENCE [LARGE SCALE GENOMIC DNA]</scope>
    <source>
        <strain evidence="1 2">UC</strain>
    </source>
</reference>
<dbReference type="EMBL" id="JARUHG010000001">
    <property type="protein sequence ID" value="MDR0182398.1"/>
    <property type="molecule type" value="Genomic_DNA"/>
</dbReference>
<gene>
    <name evidence="1" type="primary">gpM</name>
    <name evidence="1" type="ORF">P8609_05345</name>
</gene>
<protein>
    <submittedName>
        <fullName evidence="1">Phage terminase small subunit</fullName>
    </submittedName>
</protein>
<proteinExistence type="predicted"/>